<sequence length="143" mass="15444">MSRAVQKERFAPIDSLVPLAEAARQVVERLRTEGAAPSVHFFSEGAPEAFRAFTLRVAATTLHVNATAQATLDALSRCDGLLGNRSNFFLLAAHLCDRCVVAAPLPHPGFAPVSGRVPAHHRLVPIDPFNASAFVEGWAQLHR</sequence>
<gene>
    <name evidence="1" type="ORF">CLEP1334_LOCUS4331</name>
</gene>
<proteinExistence type="predicted"/>
<evidence type="ECO:0000313" key="1">
    <source>
        <dbReference type="EMBL" id="CAD8529079.1"/>
    </source>
</evidence>
<dbReference type="AlphaFoldDB" id="A0A7S0NR21"/>
<accession>A0A7S0NR21</accession>
<reference evidence="1" key="1">
    <citation type="submission" date="2021-01" db="EMBL/GenBank/DDBJ databases">
        <authorList>
            <person name="Corre E."/>
            <person name="Pelletier E."/>
            <person name="Niang G."/>
            <person name="Scheremetjew M."/>
            <person name="Finn R."/>
            <person name="Kale V."/>
            <person name="Holt S."/>
            <person name="Cochrane G."/>
            <person name="Meng A."/>
            <person name="Brown T."/>
            <person name="Cohen L."/>
        </authorList>
    </citation>
    <scope>NUCLEOTIDE SEQUENCE</scope>
    <source>
        <strain evidence="1">RCC1130</strain>
    </source>
</reference>
<dbReference type="EMBL" id="HBER01008732">
    <property type="protein sequence ID" value="CAD8529079.1"/>
    <property type="molecule type" value="Transcribed_RNA"/>
</dbReference>
<name>A0A7S0NR21_9EUKA</name>
<protein>
    <submittedName>
        <fullName evidence="1">Uncharacterized protein</fullName>
    </submittedName>
</protein>
<organism evidence="1">
    <name type="scientific">Calcidiscus leptoporus</name>
    <dbReference type="NCBI Taxonomy" id="127549"/>
    <lineage>
        <taxon>Eukaryota</taxon>
        <taxon>Haptista</taxon>
        <taxon>Haptophyta</taxon>
        <taxon>Prymnesiophyceae</taxon>
        <taxon>Coccolithales</taxon>
        <taxon>Calcidiscaceae</taxon>
        <taxon>Calcidiscus</taxon>
    </lineage>
</organism>